<name>A0A0H2S4F6_9AGAM</name>
<dbReference type="InParanoid" id="A0A0H2S4F6"/>
<reference evidence="3 4" key="1">
    <citation type="submission" date="2015-04" db="EMBL/GenBank/DDBJ databases">
        <title>Complete genome sequence of Schizopora paradoxa KUC8140, a cosmopolitan wood degrader in East Asia.</title>
        <authorList>
            <consortium name="DOE Joint Genome Institute"/>
            <person name="Min B."/>
            <person name="Park H."/>
            <person name="Jang Y."/>
            <person name="Kim J.-J."/>
            <person name="Kim K.H."/>
            <person name="Pangilinan J."/>
            <person name="Lipzen A."/>
            <person name="Riley R."/>
            <person name="Grigoriev I.V."/>
            <person name="Spatafora J.W."/>
            <person name="Choi I.-G."/>
        </authorList>
    </citation>
    <scope>NUCLEOTIDE SEQUENCE [LARGE SCALE GENOMIC DNA]</scope>
    <source>
        <strain evidence="3 4">KUC8140</strain>
    </source>
</reference>
<dbReference type="OrthoDB" id="10265862at2759"/>
<evidence type="ECO:0000259" key="2">
    <source>
        <dbReference type="Pfam" id="PF00899"/>
    </source>
</evidence>
<dbReference type="PANTHER" id="PTHR43267:SF2">
    <property type="entry name" value="TRNA THREONYLCARBAMOYLADENOSINE DEHYDRATASE 1-RELATED"/>
    <property type="match status" value="1"/>
</dbReference>
<dbReference type="AlphaFoldDB" id="A0A0H2S4F6"/>
<keyword evidence="1" id="KW-0472">Membrane</keyword>
<dbReference type="GO" id="GO:0005741">
    <property type="term" value="C:mitochondrial outer membrane"/>
    <property type="evidence" value="ECO:0007669"/>
    <property type="project" value="TreeGrafter"/>
</dbReference>
<dbReference type="STRING" id="27342.A0A0H2S4F6"/>
<dbReference type="PANTHER" id="PTHR43267">
    <property type="entry name" value="TRNA THREONYLCARBAMOYLADENOSINE DEHYDRATASE"/>
    <property type="match status" value="1"/>
</dbReference>
<keyword evidence="4" id="KW-1185">Reference proteome</keyword>
<evidence type="ECO:0000313" key="3">
    <source>
        <dbReference type="EMBL" id="KLO18992.1"/>
    </source>
</evidence>
<gene>
    <name evidence="3" type="ORF">SCHPADRAFT_865937</name>
</gene>
<dbReference type="EMBL" id="KQ085890">
    <property type="protein sequence ID" value="KLO18992.1"/>
    <property type="molecule type" value="Genomic_DNA"/>
</dbReference>
<organism evidence="3 4">
    <name type="scientific">Schizopora paradoxa</name>
    <dbReference type="NCBI Taxonomy" id="27342"/>
    <lineage>
        <taxon>Eukaryota</taxon>
        <taxon>Fungi</taxon>
        <taxon>Dikarya</taxon>
        <taxon>Basidiomycota</taxon>
        <taxon>Agaricomycotina</taxon>
        <taxon>Agaricomycetes</taxon>
        <taxon>Hymenochaetales</taxon>
        <taxon>Schizoporaceae</taxon>
        <taxon>Schizopora</taxon>
    </lineage>
</organism>
<dbReference type="SUPFAM" id="SSF69572">
    <property type="entry name" value="Activating enzymes of the ubiquitin-like proteins"/>
    <property type="match status" value="1"/>
</dbReference>
<keyword evidence="3" id="KW-0436">Ligase</keyword>
<keyword evidence="1" id="KW-1133">Transmembrane helix</keyword>
<keyword evidence="1" id="KW-0812">Transmembrane</keyword>
<feature type="transmembrane region" description="Helical" evidence="1">
    <location>
        <begin position="12"/>
        <end position="32"/>
    </location>
</feature>
<dbReference type="Proteomes" id="UP000053477">
    <property type="component" value="Unassembled WGS sequence"/>
</dbReference>
<dbReference type="Pfam" id="PF00899">
    <property type="entry name" value="ThiF"/>
    <property type="match status" value="1"/>
</dbReference>
<sequence>MLSGIDWRSHRVQLVGVALSTCFVTAGALSAFQTLSKRRRRKELEEEVRRAVGKLENGNASRQQPYTGDEKRRLEFSDHLIREQLARCYAVFQEDGMAKVRKARVVIVGCGGVGSWAAMMLVRSGISYIRLVDFDQVTLSSLNRHASATLADVGIPKVRSVAKALRAVSSWVEIDERQETWRLDDEGTRLLEGVDWVVDAIDNIGTKVSLLAHCHRNGIKVISSMGAGSKLDPTRIQITDIASTTEDPLSRAVRVRLRKEHRITTGITVVYSSEPPVEALKLIPLSEEERQKGDVKHLAVHDDFRVRVIPVFGPLPSIFGLHVASYIICDVAGMPIQRPLANKNRKKLYEKLMVELKTREEKLLGEPLNRIPLDEVDVIYIFEDLHRGKSIVPPYQLPNKPVLTRWNPQDPLTPENCVVFDASELAKHVEGLKQGKTGEEIWGQEVAELVARRREEAREWMKKIME</sequence>
<dbReference type="FunCoup" id="A0A0H2S4F6">
    <property type="interactions" value="32"/>
</dbReference>
<accession>A0A0H2S4F6</accession>
<dbReference type="InterPro" id="IPR045886">
    <property type="entry name" value="ThiF/MoeB/HesA"/>
</dbReference>
<feature type="domain" description="THIF-type NAD/FAD binding fold" evidence="2">
    <location>
        <begin position="89"/>
        <end position="334"/>
    </location>
</feature>
<dbReference type="InterPro" id="IPR000594">
    <property type="entry name" value="ThiF_NAD_FAD-bd"/>
</dbReference>
<evidence type="ECO:0000256" key="1">
    <source>
        <dbReference type="SAM" id="Phobius"/>
    </source>
</evidence>
<evidence type="ECO:0000313" key="4">
    <source>
        <dbReference type="Proteomes" id="UP000053477"/>
    </source>
</evidence>
<dbReference type="InterPro" id="IPR035985">
    <property type="entry name" value="Ubiquitin-activating_enz"/>
</dbReference>
<dbReference type="CDD" id="cd00755">
    <property type="entry name" value="YgdL_like"/>
    <property type="match status" value="1"/>
</dbReference>
<dbReference type="GO" id="GO:0061504">
    <property type="term" value="P:cyclic threonylcarbamoyladenosine biosynthetic process"/>
    <property type="evidence" value="ECO:0007669"/>
    <property type="project" value="TreeGrafter"/>
</dbReference>
<dbReference type="GO" id="GO:0008641">
    <property type="term" value="F:ubiquitin-like modifier activating enzyme activity"/>
    <property type="evidence" value="ECO:0007669"/>
    <property type="project" value="InterPro"/>
</dbReference>
<proteinExistence type="predicted"/>
<dbReference type="Gene3D" id="3.40.50.720">
    <property type="entry name" value="NAD(P)-binding Rossmann-like Domain"/>
    <property type="match status" value="1"/>
</dbReference>
<feature type="transmembrane region" description="Helical" evidence="1">
    <location>
        <begin position="105"/>
        <end position="126"/>
    </location>
</feature>
<protein>
    <submittedName>
        <fullName evidence="3">Ubiquitin-protein ligase molybdopterin-converting factor</fullName>
    </submittedName>
</protein>
<dbReference type="GO" id="GO:0061503">
    <property type="term" value="F:tRNA threonylcarbamoyladenosine dehydratase"/>
    <property type="evidence" value="ECO:0007669"/>
    <property type="project" value="TreeGrafter"/>
</dbReference>